<keyword evidence="2" id="KW-1185">Reference proteome</keyword>
<dbReference type="Proteomes" id="UP000199013">
    <property type="component" value="Unassembled WGS sequence"/>
</dbReference>
<gene>
    <name evidence="1" type="ORF">FDG2_0534</name>
</gene>
<name>A0A1C3NTT9_9ACTN</name>
<evidence type="ECO:0000313" key="2">
    <source>
        <dbReference type="Proteomes" id="UP000199013"/>
    </source>
</evidence>
<reference evidence="2" key="1">
    <citation type="submission" date="2016-02" db="EMBL/GenBank/DDBJ databases">
        <authorList>
            <person name="Wibberg D."/>
        </authorList>
    </citation>
    <scope>NUCLEOTIDE SEQUENCE [LARGE SCALE GENOMIC DNA]</scope>
</reference>
<organism evidence="1 2">
    <name type="scientific">Candidatus Protofrankia californiensis</name>
    <dbReference type="NCBI Taxonomy" id="1839754"/>
    <lineage>
        <taxon>Bacteria</taxon>
        <taxon>Bacillati</taxon>
        <taxon>Actinomycetota</taxon>
        <taxon>Actinomycetes</taxon>
        <taxon>Frankiales</taxon>
        <taxon>Frankiaceae</taxon>
        <taxon>Protofrankia</taxon>
    </lineage>
</organism>
<dbReference type="EMBL" id="FLUV01000209">
    <property type="protein sequence ID" value="SBW18132.1"/>
    <property type="molecule type" value="Genomic_DNA"/>
</dbReference>
<accession>A0A1C3NTT9</accession>
<evidence type="ECO:0000313" key="1">
    <source>
        <dbReference type="EMBL" id="SBW18132.1"/>
    </source>
</evidence>
<protein>
    <submittedName>
        <fullName evidence="1">Uncharacterized protein</fullName>
    </submittedName>
</protein>
<sequence>MLDSPTDRVAEHVRTYVETNGQSGYLYQAGQRRYSPPAAENREDSGVPRCSTGRTAIDIDLSTLRKPTRLKPAGTSRW</sequence>
<dbReference type="AlphaFoldDB" id="A0A1C3NTT9"/>
<proteinExistence type="predicted"/>